<dbReference type="InterPro" id="IPR018484">
    <property type="entry name" value="FGGY_N"/>
</dbReference>
<proteinExistence type="inferred from homology"/>
<keyword evidence="2 4" id="KW-0808">Transferase</keyword>
<evidence type="ECO:0000256" key="4">
    <source>
        <dbReference type="RuleBase" id="RU003733"/>
    </source>
</evidence>
<dbReference type="InterPro" id="IPR043129">
    <property type="entry name" value="ATPase_NBD"/>
</dbReference>
<dbReference type="InterPro" id="IPR018485">
    <property type="entry name" value="FGGY_C"/>
</dbReference>
<feature type="domain" description="Carbohydrate kinase FGGY N-terminal" evidence="5">
    <location>
        <begin position="4"/>
        <end position="247"/>
    </location>
</feature>
<evidence type="ECO:0000256" key="1">
    <source>
        <dbReference type="ARBA" id="ARBA00009156"/>
    </source>
</evidence>
<gene>
    <name evidence="7" type="ORF">SAMN05216257_101249</name>
</gene>
<feature type="domain" description="Carbohydrate kinase FGGY C-terminal" evidence="6">
    <location>
        <begin position="259"/>
        <end position="447"/>
    </location>
</feature>
<evidence type="ECO:0000259" key="6">
    <source>
        <dbReference type="Pfam" id="PF02782"/>
    </source>
</evidence>
<accession>A0A1G8YAP6</accession>
<comment type="similarity">
    <text evidence="1 4">Belongs to the FGGY kinase family.</text>
</comment>
<dbReference type="AlphaFoldDB" id="A0A1G8YAP6"/>
<dbReference type="PROSITE" id="PS00445">
    <property type="entry name" value="FGGY_KINASES_2"/>
    <property type="match status" value="1"/>
</dbReference>
<dbReference type="Pfam" id="PF00370">
    <property type="entry name" value="FGGY_N"/>
    <property type="match status" value="1"/>
</dbReference>
<reference evidence="8" key="1">
    <citation type="submission" date="2016-10" db="EMBL/GenBank/DDBJ databases">
        <authorList>
            <person name="Varghese N."/>
            <person name="Submissions S."/>
        </authorList>
    </citation>
    <scope>NUCLEOTIDE SEQUENCE [LARGE SCALE GENOMIC DNA]</scope>
    <source>
        <strain evidence="8">CGMCC 1.10789</strain>
    </source>
</reference>
<dbReference type="STRING" id="990712.SAMN05216257_101249"/>
<dbReference type="Pfam" id="PF02782">
    <property type="entry name" value="FGGY_C"/>
    <property type="match status" value="1"/>
</dbReference>
<evidence type="ECO:0000313" key="7">
    <source>
        <dbReference type="EMBL" id="SDJ99796.1"/>
    </source>
</evidence>
<name>A0A1G8YAP6_9RHOB</name>
<dbReference type="RefSeq" id="WP_092497374.1">
    <property type="nucleotide sequence ID" value="NZ_FNFV01000001.1"/>
</dbReference>
<dbReference type="SUPFAM" id="SSF53067">
    <property type="entry name" value="Actin-like ATPase domain"/>
    <property type="match status" value="2"/>
</dbReference>
<dbReference type="Proteomes" id="UP000199328">
    <property type="component" value="Unassembled WGS sequence"/>
</dbReference>
<dbReference type="PIRSF" id="PIRSF000538">
    <property type="entry name" value="GlpK"/>
    <property type="match status" value="1"/>
</dbReference>
<dbReference type="OrthoDB" id="9805576at2"/>
<dbReference type="CDD" id="cd07804">
    <property type="entry name" value="ASKHA_NBD_FGGY_RrXK-like"/>
    <property type="match status" value="1"/>
</dbReference>
<keyword evidence="3 4" id="KW-0418">Kinase</keyword>
<sequence length="505" mass="54336">MGCTLGIDIGTYQSKGVLVDETGRVLAEARRDHRMIVPRPGWAEHRAEEDWWADFVHITRALIAEAGVAPGEIAAVACSAIGPCMLPVDAAGRPLMNAVLYGVDTRAAAEIEELTGEIGAERILARCGNALTSQAVGPKILWLKRNRPEIFAAAAKVMTSTSYLVMKLTGECVIDHYTAANFAPLYDVARRDWCDDLAPDIIPLERLPRLMWSAEIAGHVNDAAARETGLAAGTPVTCGTIDAAAEAVSVGVAAPGEMMLMYGSTIFVIEVTAERVRDARLWYAPWLFPDRHAAMAGLATSGTLTHWFRDHFARDLPRDEAFARLAAEAETTPPGAGGLLCMPYFSGERTPLHDPKARGAFFGLDLTHTRGHLYRALLEGIAFATAHVLETYAEAGATPERIFAVGGGVQNTLWLQATSDAAGVMQRIRARTLGASYGDAFLAALAAGAVDEGDIARWNPEARRVEPRDLPAYRALYPLFKALYVQTRDIAHALEHLADGGTAPA</sequence>
<evidence type="ECO:0000313" key="8">
    <source>
        <dbReference type="Proteomes" id="UP000199328"/>
    </source>
</evidence>
<evidence type="ECO:0000256" key="2">
    <source>
        <dbReference type="ARBA" id="ARBA00022679"/>
    </source>
</evidence>
<protein>
    <submittedName>
        <fullName evidence="7">Xylulokinase</fullName>
    </submittedName>
</protein>
<dbReference type="Gene3D" id="3.30.420.40">
    <property type="match status" value="2"/>
</dbReference>
<dbReference type="GO" id="GO:0016301">
    <property type="term" value="F:kinase activity"/>
    <property type="evidence" value="ECO:0007669"/>
    <property type="project" value="UniProtKB-KW"/>
</dbReference>
<dbReference type="InterPro" id="IPR050406">
    <property type="entry name" value="FGGY_Carb_Kinase"/>
</dbReference>
<keyword evidence="8" id="KW-1185">Reference proteome</keyword>
<dbReference type="InterPro" id="IPR000577">
    <property type="entry name" value="Carb_kinase_FGGY"/>
</dbReference>
<dbReference type="GO" id="GO:0016773">
    <property type="term" value="F:phosphotransferase activity, alcohol group as acceptor"/>
    <property type="evidence" value="ECO:0007669"/>
    <property type="project" value="InterPro"/>
</dbReference>
<dbReference type="EMBL" id="FNFV01000001">
    <property type="protein sequence ID" value="SDJ99796.1"/>
    <property type="molecule type" value="Genomic_DNA"/>
</dbReference>
<dbReference type="InterPro" id="IPR018483">
    <property type="entry name" value="Carb_kinase_FGGY_CS"/>
</dbReference>
<dbReference type="PANTHER" id="PTHR43095:SF5">
    <property type="entry name" value="XYLULOSE KINASE"/>
    <property type="match status" value="1"/>
</dbReference>
<evidence type="ECO:0000259" key="5">
    <source>
        <dbReference type="Pfam" id="PF00370"/>
    </source>
</evidence>
<dbReference type="PANTHER" id="PTHR43095">
    <property type="entry name" value="SUGAR KINASE"/>
    <property type="match status" value="1"/>
</dbReference>
<evidence type="ECO:0000256" key="3">
    <source>
        <dbReference type="ARBA" id="ARBA00022777"/>
    </source>
</evidence>
<organism evidence="7 8">
    <name type="scientific">Meinhardsimonia xiamenensis</name>
    <dbReference type="NCBI Taxonomy" id="990712"/>
    <lineage>
        <taxon>Bacteria</taxon>
        <taxon>Pseudomonadati</taxon>
        <taxon>Pseudomonadota</taxon>
        <taxon>Alphaproteobacteria</taxon>
        <taxon>Rhodobacterales</taxon>
        <taxon>Paracoccaceae</taxon>
        <taxon>Meinhardsimonia</taxon>
    </lineage>
</organism>
<dbReference type="GO" id="GO:0005975">
    <property type="term" value="P:carbohydrate metabolic process"/>
    <property type="evidence" value="ECO:0007669"/>
    <property type="project" value="InterPro"/>
</dbReference>